<dbReference type="Proteomes" id="UP000383932">
    <property type="component" value="Unassembled WGS sequence"/>
</dbReference>
<keyword evidence="3" id="KW-1185">Reference proteome</keyword>
<feature type="compositionally biased region" description="Pro residues" evidence="1">
    <location>
        <begin position="75"/>
        <end position="93"/>
    </location>
</feature>
<proteinExistence type="predicted"/>
<gene>
    <name evidence="2" type="ORF">CTheo_9086</name>
</gene>
<dbReference type="EMBL" id="SSOP01001061">
    <property type="protein sequence ID" value="KAB5587476.1"/>
    <property type="molecule type" value="Genomic_DNA"/>
</dbReference>
<feature type="compositionally biased region" description="Polar residues" evidence="1">
    <location>
        <begin position="26"/>
        <end position="43"/>
    </location>
</feature>
<protein>
    <submittedName>
        <fullName evidence="2">Uncharacterized protein</fullName>
    </submittedName>
</protein>
<feature type="region of interest" description="Disordered" evidence="1">
    <location>
        <begin position="155"/>
        <end position="174"/>
    </location>
</feature>
<evidence type="ECO:0000313" key="2">
    <source>
        <dbReference type="EMBL" id="KAB5587476.1"/>
    </source>
</evidence>
<name>A0A5N5Q7T9_9AGAM</name>
<accession>A0A5N5Q7T9</accession>
<evidence type="ECO:0000256" key="1">
    <source>
        <dbReference type="SAM" id="MobiDB-lite"/>
    </source>
</evidence>
<sequence length="262" mass="27813">MGATPTSALGPSLGCAGPDPYGPYGQPTTYDSFGHSLVTNPTQDPLPRAFSMISWATSTAPPHETHLVEDSMHPSPVPTPVSLPPKPQFPSSPPEISEFTEVSQKRKGKNKGLSLSTQTPKKSFAAIALSSLPVSGIQCKLAKINKPNSAPVVLPSGASAAKPKQSKQNSPVPPGNLELIIKVSTDPDRKLILSQANMPDSCCGLMSLVTHFNNLVNSKEYQGKTSIMPIQFSYGTNSNCYISFLPVTKVEEVELFHSAVAS</sequence>
<comment type="caution">
    <text evidence="2">The sequence shown here is derived from an EMBL/GenBank/DDBJ whole genome shotgun (WGS) entry which is preliminary data.</text>
</comment>
<organism evidence="2 3">
    <name type="scientific">Ceratobasidium theobromae</name>
    <dbReference type="NCBI Taxonomy" id="1582974"/>
    <lineage>
        <taxon>Eukaryota</taxon>
        <taxon>Fungi</taxon>
        <taxon>Dikarya</taxon>
        <taxon>Basidiomycota</taxon>
        <taxon>Agaricomycotina</taxon>
        <taxon>Agaricomycetes</taxon>
        <taxon>Cantharellales</taxon>
        <taxon>Ceratobasidiaceae</taxon>
        <taxon>Ceratobasidium</taxon>
    </lineage>
</organism>
<feature type="region of interest" description="Disordered" evidence="1">
    <location>
        <begin position="1"/>
        <end position="44"/>
    </location>
</feature>
<reference evidence="2 3" key="1">
    <citation type="journal article" date="2019" name="Fungal Biol. Biotechnol.">
        <title>Draft genome sequence of fastidious pathogen Ceratobasidium theobromae, which causes vascular-streak dieback in Theobroma cacao.</title>
        <authorList>
            <person name="Ali S.S."/>
            <person name="Asman A."/>
            <person name="Shao J."/>
            <person name="Firmansyah A.P."/>
            <person name="Susilo A.W."/>
            <person name="Rosmana A."/>
            <person name="McMahon P."/>
            <person name="Junaid M."/>
            <person name="Guest D."/>
            <person name="Kheng T.Y."/>
            <person name="Meinhardt L.W."/>
            <person name="Bailey B.A."/>
        </authorList>
    </citation>
    <scope>NUCLEOTIDE SEQUENCE [LARGE SCALE GENOMIC DNA]</scope>
    <source>
        <strain evidence="2 3">CT2</strain>
    </source>
</reference>
<evidence type="ECO:0000313" key="3">
    <source>
        <dbReference type="Proteomes" id="UP000383932"/>
    </source>
</evidence>
<feature type="compositionally biased region" description="Basic and acidic residues" evidence="1">
    <location>
        <begin position="63"/>
        <end position="72"/>
    </location>
</feature>
<feature type="region of interest" description="Disordered" evidence="1">
    <location>
        <begin position="61"/>
        <end position="117"/>
    </location>
</feature>
<dbReference type="AlphaFoldDB" id="A0A5N5Q7T9"/>